<feature type="transmembrane region" description="Helical" evidence="9">
    <location>
        <begin position="148"/>
        <end position="165"/>
    </location>
</feature>
<dbReference type="Pfam" id="PF10225">
    <property type="entry name" value="NEMP"/>
    <property type="match status" value="1"/>
</dbReference>
<dbReference type="PANTHER" id="PTHR13598:SF5">
    <property type="entry name" value="NUCLEAR ENVELOPE INTEGRAL MEMBRANE PROTEIN 2"/>
    <property type="match status" value="1"/>
</dbReference>
<evidence type="ECO:0008006" key="13">
    <source>
        <dbReference type="Google" id="ProtNLM"/>
    </source>
</evidence>
<comment type="caution">
    <text evidence="11">The sequence shown here is derived from an EMBL/GenBank/DDBJ whole genome shotgun (WGS) entry which is preliminary data.</text>
</comment>
<evidence type="ECO:0000256" key="5">
    <source>
        <dbReference type="ARBA" id="ARBA00022989"/>
    </source>
</evidence>
<evidence type="ECO:0000256" key="6">
    <source>
        <dbReference type="ARBA" id="ARBA00023136"/>
    </source>
</evidence>
<name>A0AA88STN9_TACVA</name>
<feature type="transmembrane region" description="Helical" evidence="9">
    <location>
        <begin position="200"/>
        <end position="218"/>
    </location>
</feature>
<sequence>MKKVVSRICAVGLMIIFISRAEGNRGYSYTDCTYVKPDFPSTYYGGRCFCYTSPAIKWKDYWSTFQVHVMSNEDVVIVYPMEHRTCHSADNLLQLTACLMEHYWPSSVQKEKMVDVPLIEEEVFFMTSAPRASAEYTLHVSKHRFNRMRFFLFVSGLALFFFAGAVCRSSIFFYVSGILLGMSSIFLFLLLVLKNFIPTRGLFLLLFGVGSGLSYLGIQKLINEREEIMRLYWRELLGYLLVSGFVSLVLCYRLGPVTRRRTLYVMTWALQAVGMVVACHGVTYAPVSWILLTLLLGFKILPLLLALVLAIQRQASWLLWTFLGLFQRRRSSKRRLLTEEEYQEQAERHTRASLEELRRYCTNPGFPAWDTVMRLRAPQRFAEFLRNGAHVTPSELQNHELQRHSGFRTEQDTLLDSTHPTAASADFSDNEVNMRTPQTPSPSPFSSFPSPPALVDNEVNKLRSPFSSPPSPPFLYTPPALICPYPPTPSPQTAPERPLPDDDEPF</sequence>
<evidence type="ECO:0000256" key="4">
    <source>
        <dbReference type="ARBA" id="ARBA00022729"/>
    </source>
</evidence>
<protein>
    <recommendedName>
        <fullName evidence="13">Nuclear envelope integral membrane protein 1</fullName>
    </recommendedName>
</protein>
<evidence type="ECO:0000256" key="8">
    <source>
        <dbReference type="SAM" id="MobiDB-lite"/>
    </source>
</evidence>
<evidence type="ECO:0000256" key="10">
    <source>
        <dbReference type="SAM" id="SignalP"/>
    </source>
</evidence>
<accession>A0AA88STN9</accession>
<feature type="transmembrane region" description="Helical" evidence="9">
    <location>
        <begin position="289"/>
        <end position="311"/>
    </location>
</feature>
<keyword evidence="6 9" id="KW-0472">Membrane</keyword>
<comment type="subcellular location">
    <subcellularLocation>
        <location evidence="1">Nucleus inner membrane</location>
        <topology evidence="1">Multi-pass membrane protein</topology>
        <orientation evidence="1">Nucleoplasmic side</orientation>
    </subcellularLocation>
</comment>
<dbReference type="InterPro" id="IPR019358">
    <property type="entry name" value="NEMP_fam"/>
</dbReference>
<keyword evidence="5 9" id="KW-1133">Transmembrane helix</keyword>
<feature type="signal peptide" evidence="10">
    <location>
        <begin position="1"/>
        <end position="23"/>
    </location>
</feature>
<evidence type="ECO:0000256" key="1">
    <source>
        <dbReference type="ARBA" id="ARBA00004575"/>
    </source>
</evidence>
<evidence type="ECO:0000313" key="12">
    <source>
        <dbReference type="Proteomes" id="UP001187315"/>
    </source>
</evidence>
<dbReference type="EMBL" id="JAVHJS010000008">
    <property type="protein sequence ID" value="KAK2849690.1"/>
    <property type="molecule type" value="Genomic_DNA"/>
</dbReference>
<gene>
    <name evidence="11" type="ORF">Q7C36_008473</name>
</gene>
<keyword evidence="12" id="KW-1185">Reference proteome</keyword>
<evidence type="ECO:0000256" key="9">
    <source>
        <dbReference type="SAM" id="Phobius"/>
    </source>
</evidence>
<dbReference type="PANTHER" id="PTHR13598">
    <property type="entry name" value="AT07567P-RELATED"/>
    <property type="match status" value="1"/>
</dbReference>
<keyword evidence="4 10" id="KW-0732">Signal</keyword>
<reference evidence="11" key="1">
    <citation type="submission" date="2023-08" db="EMBL/GenBank/DDBJ databases">
        <title>Pelteobagrus vachellii genome.</title>
        <authorList>
            <person name="Liu H."/>
        </authorList>
    </citation>
    <scope>NUCLEOTIDE SEQUENCE</scope>
    <source>
        <strain evidence="11">PRFRI_2022a</strain>
        <tissue evidence="11">Muscle</tissue>
    </source>
</reference>
<feature type="transmembrane region" description="Helical" evidence="9">
    <location>
        <begin position="171"/>
        <end position="193"/>
    </location>
</feature>
<feature type="compositionally biased region" description="Pro residues" evidence="8">
    <location>
        <begin position="467"/>
        <end position="476"/>
    </location>
</feature>
<dbReference type="AlphaFoldDB" id="A0AA88STN9"/>
<evidence type="ECO:0000256" key="7">
    <source>
        <dbReference type="ARBA" id="ARBA00023242"/>
    </source>
</evidence>
<keyword evidence="7" id="KW-0539">Nucleus</keyword>
<feature type="transmembrane region" description="Helical" evidence="9">
    <location>
        <begin position="262"/>
        <end position="283"/>
    </location>
</feature>
<evidence type="ECO:0000313" key="11">
    <source>
        <dbReference type="EMBL" id="KAK2849690.1"/>
    </source>
</evidence>
<feature type="transmembrane region" description="Helical" evidence="9">
    <location>
        <begin position="238"/>
        <end position="255"/>
    </location>
</feature>
<evidence type="ECO:0000256" key="3">
    <source>
        <dbReference type="ARBA" id="ARBA00022692"/>
    </source>
</evidence>
<feature type="region of interest" description="Disordered" evidence="8">
    <location>
        <begin position="420"/>
        <end position="506"/>
    </location>
</feature>
<dbReference type="Proteomes" id="UP001187315">
    <property type="component" value="Unassembled WGS sequence"/>
</dbReference>
<keyword evidence="3 9" id="KW-0812">Transmembrane</keyword>
<dbReference type="GO" id="GO:0005637">
    <property type="term" value="C:nuclear inner membrane"/>
    <property type="evidence" value="ECO:0007669"/>
    <property type="project" value="UniProtKB-SubCell"/>
</dbReference>
<proteinExistence type="inferred from homology"/>
<feature type="chain" id="PRO_5041725741" description="Nuclear envelope integral membrane protein 1" evidence="10">
    <location>
        <begin position="24"/>
        <end position="506"/>
    </location>
</feature>
<organism evidence="11 12">
    <name type="scientific">Tachysurus vachellii</name>
    <name type="common">Darkbarbel catfish</name>
    <name type="synonym">Pelteobagrus vachellii</name>
    <dbReference type="NCBI Taxonomy" id="175792"/>
    <lineage>
        <taxon>Eukaryota</taxon>
        <taxon>Metazoa</taxon>
        <taxon>Chordata</taxon>
        <taxon>Craniata</taxon>
        <taxon>Vertebrata</taxon>
        <taxon>Euteleostomi</taxon>
        <taxon>Actinopterygii</taxon>
        <taxon>Neopterygii</taxon>
        <taxon>Teleostei</taxon>
        <taxon>Ostariophysi</taxon>
        <taxon>Siluriformes</taxon>
        <taxon>Bagridae</taxon>
        <taxon>Tachysurus</taxon>
    </lineage>
</organism>
<evidence type="ECO:0000256" key="2">
    <source>
        <dbReference type="ARBA" id="ARBA00005748"/>
    </source>
</evidence>
<comment type="similarity">
    <text evidence="2">Belongs to the NEMP family.</text>
</comment>